<dbReference type="Proteomes" id="UP000807025">
    <property type="component" value="Unassembled WGS sequence"/>
</dbReference>
<evidence type="ECO:0000313" key="2">
    <source>
        <dbReference type="EMBL" id="KAF9492960.1"/>
    </source>
</evidence>
<feature type="domain" description="Fungal-type protein kinase" evidence="1">
    <location>
        <begin position="2"/>
        <end position="118"/>
    </location>
</feature>
<sequence>MIGHCALFTEGGYLHRDVSDGTIMLLPKTMKDRKIPARLSQLQILLCSLTSVIDSMECTAVLIDGDAARNWSKDERPSRRYGTRPFISTRVARQALLARPASHYPTDDLRSFIWVLLHCLIRWSTKLTPKERLWWNALNSDEFDILYHAKLGIVVEWTKTSLFKNPDLPPTLLPFRDLLHDLFTKADFYEDAILSKEHSLTNLAPLFDSACKAFVQILERHIYLLPVEFPDATM</sequence>
<evidence type="ECO:0000259" key="1">
    <source>
        <dbReference type="Pfam" id="PF17667"/>
    </source>
</evidence>
<organism evidence="2 3">
    <name type="scientific">Pleurotus eryngii</name>
    <name type="common">Boletus of the steppes</name>
    <dbReference type="NCBI Taxonomy" id="5323"/>
    <lineage>
        <taxon>Eukaryota</taxon>
        <taxon>Fungi</taxon>
        <taxon>Dikarya</taxon>
        <taxon>Basidiomycota</taxon>
        <taxon>Agaricomycotina</taxon>
        <taxon>Agaricomycetes</taxon>
        <taxon>Agaricomycetidae</taxon>
        <taxon>Agaricales</taxon>
        <taxon>Pleurotineae</taxon>
        <taxon>Pleurotaceae</taxon>
        <taxon>Pleurotus</taxon>
    </lineage>
</organism>
<keyword evidence="3" id="KW-1185">Reference proteome</keyword>
<proteinExistence type="predicted"/>
<protein>
    <recommendedName>
        <fullName evidence="1">Fungal-type protein kinase domain-containing protein</fullName>
    </recommendedName>
</protein>
<dbReference type="PANTHER" id="PTHR38248">
    <property type="entry name" value="FUNK1 6"/>
    <property type="match status" value="1"/>
</dbReference>
<dbReference type="Pfam" id="PF17667">
    <property type="entry name" value="Pkinase_fungal"/>
    <property type="match status" value="1"/>
</dbReference>
<name>A0A9P5ZUJ3_PLEER</name>
<accession>A0A9P5ZUJ3</accession>
<dbReference type="OrthoDB" id="5584477at2759"/>
<dbReference type="AlphaFoldDB" id="A0A9P5ZUJ3"/>
<dbReference type="InterPro" id="IPR040976">
    <property type="entry name" value="Pkinase_fungal"/>
</dbReference>
<dbReference type="EMBL" id="MU154593">
    <property type="protein sequence ID" value="KAF9492960.1"/>
    <property type="molecule type" value="Genomic_DNA"/>
</dbReference>
<reference evidence="2" key="1">
    <citation type="submission" date="2020-11" db="EMBL/GenBank/DDBJ databases">
        <authorList>
            <consortium name="DOE Joint Genome Institute"/>
            <person name="Ahrendt S."/>
            <person name="Riley R."/>
            <person name="Andreopoulos W."/>
            <person name="Labutti K."/>
            <person name="Pangilinan J."/>
            <person name="Ruiz-Duenas F.J."/>
            <person name="Barrasa J.M."/>
            <person name="Sanchez-Garcia M."/>
            <person name="Camarero S."/>
            <person name="Miyauchi S."/>
            <person name="Serrano A."/>
            <person name="Linde D."/>
            <person name="Babiker R."/>
            <person name="Drula E."/>
            <person name="Ayuso-Fernandez I."/>
            <person name="Pacheco R."/>
            <person name="Padilla G."/>
            <person name="Ferreira P."/>
            <person name="Barriuso J."/>
            <person name="Kellner H."/>
            <person name="Castanera R."/>
            <person name="Alfaro M."/>
            <person name="Ramirez L."/>
            <person name="Pisabarro A.G."/>
            <person name="Kuo A."/>
            <person name="Tritt A."/>
            <person name="Lipzen A."/>
            <person name="He G."/>
            <person name="Yan M."/>
            <person name="Ng V."/>
            <person name="Cullen D."/>
            <person name="Martin F."/>
            <person name="Rosso M.-N."/>
            <person name="Henrissat B."/>
            <person name="Hibbett D."/>
            <person name="Martinez A.T."/>
            <person name="Grigoriev I.V."/>
        </authorList>
    </citation>
    <scope>NUCLEOTIDE SEQUENCE</scope>
    <source>
        <strain evidence="2">ATCC 90797</strain>
    </source>
</reference>
<comment type="caution">
    <text evidence="2">The sequence shown here is derived from an EMBL/GenBank/DDBJ whole genome shotgun (WGS) entry which is preliminary data.</text>
</comment>
<evidence type="ECO:0000313" key="3">
    <source>
        <dbReference type="Proteomes" id="UP000807025"/>
    </source>
</evidence>
<gene>
    <name evidence="2" type="ORF">BDN71DRAFT_1164456</name>
</gene>
<dbReference type="PANTHER" id="PTHR38248:SF2">
    <property type="entry name" value="FUNK1 11"/>
    <property type="match status" value="1"/>
</dbReference>